<proteinExistence type="predicted"/>
<dbReference type="EMBL" id="CAFAZX010000087">
    <property type="protein sequence ID" value="CAB4845069.1"/>
    <property type="molecule type" value="Genomic_DNA"/>
</dbReference>
<feature type="region of interest" description="Disordered" evidence="1">
    <location>
        <begin position="1"/>
        <end position="25"/>
    </location>
</feature>
<sequence length="73" mass="7264">MKGLTAVDPLASNEGPGGPGGPAIDTAAAAKKLGITEAELKDAFGNMMPPDFALAAKNLGITEAKLKETLGAK</sequence>
<evidence type="ECO:0000256" key="1">
    <source>
        <dbReference type="SAM" id="MobiDB-lite"/>
    </source>
</evidence>
<name>A0A6J7BM20_9ZZZZ</name>
<dbReference type="AlphaFoldDB" id="A0A6J7BM20"/>
<gene>
    <name evidence="2" type="ORF">UFOPK3241_01222</name>
</gene>
<protein>
    <submittedName>
        <fullName evidence="2">Unannotated protein</fullName>
    </submittedName>
</protein>
<reference evidence="2" key="1">
    <citation type="submission" date="2020-05" db="EMBL/GenBank/DDBJ databases">
        <authorList>
            <person name="Chiriac C."/>
            <person name="Salcher M."/>
            <person name="Ghai R."/>
            <person name="Kavagutti S V."/>
        </authorList>
    </citation>
    <scope>NUCLEOTIDE SEQUENCE</scope>
</reference>
<organism evidence="2">
    <name type="scientific">freshwater metagenome</name>
    <dbReference type="NCBI Taxonomy" id="449393"/>
    <lineage>
        <taxon>unclassified sequences</taxon>
        <taxon>metagenomes</taxon>
        <taxon>ecological metagenomes</taxon>
    </lineage>
</organism>
<evidence type="ECO:0000313" key="2">
    <source>
        <dbReference type="EMBL" id="CAB4845069.1"/>
    </source>
</evidence>
<accession>A0A6J7BM20</accession>